<reference evidence="2 3" key="2">
    <citation type="submission" date="2017-12" db="EMBL/GenBank/DDBJ databases">
        <title>Genome sequence of Rhizobium sullae HCNT1 isolated from Sulla coronaria nodules and featuring peculiar denitrification phenotypes.</title>
        <authorList>
            <person name="De Diego-Diaz B."/>
            <person name="Treu L."/>
            <person name="Campanaro S."/>
            <person name="Da Silva Duarte V."/>
            <person name="Basaglia M."/>
            <person name="Favaro L."/>
            <person name="Casella S."/>
            <person name="Squartini A."/>
        </authorList>
    </citation>
    <scope>NUCLEOTIDE SEQUENCE [LARGE SCALE GENOMIC DNA]</scope>
    <source>
        <strain evidence="2 3">HCNT1</strain>
    </source>
</reference>
<name>A0A2N0D5N1_RHISU</name>
<dbReference type="Proteomes" id="UP000232164">
    <property type="component" value="Unassembled WGS sequence"/>
</dbReference>
<dbReference type="EMBL" id="PIQN01000017">
    <property type="protein sequence ID" value="PKA41399.1"/>
    <property type="molecule type" value="Genomic_DNA"/>
</dbReference>
<dbReference type="STRING" id="1041146.GCA_000427985_07035"/>
<reference evidence="2 3" key="1">
    <citation type="submission" date="2017-11" db="EMBL/GenBank/DDBJ databases">
        <authorList>
            <person name="Han C.G."/>
        </authorList>
    </citation>
    <scope>NUCLEOTIDE SEQUENCE [LARGE SCALE GENOMIC DNA]</scope>
    <source>
        <strain evidence="2 3">HCNT1</strain>
    </source>
</reference>
<evidence type="ECO:0000256" key="1">
    <source>
        <dbReference type="SAM" id="SignalP"/>
    </source>
</evidence>
<accession>A0A2N0D5N1</accession>
<gene>
    <name evidence="2" type="ORF">CWR43_21465</name>
</gene>
<evidence type="ECO:0000313" key="3">
    <source>
        <dbReference type="Proteomes" id="UP000232164"/>
    </source>
</evidence>
<comment type="caution">
    <text evidence="2">The sequence shown here is derived from an EMBL/GenBank/DDBJ whole genome shotgun (WGS) entry which is preliminary data.</text>
</comment>
<protein>
    <recommendedName>
        <fullName evidence="4">DUF3617 domain-containing protein</fullName>
    </recommendedName>
</protein>
<keyword evidence="1" id="KW-0732">Signal</keyword>
<evidence type="ECO:0008006" key="4">
    <source>
        <dbReference type="Google" id="ProtNLM"/>
    </source>
</evidence>
<feature type="signal peptide" evidence="1">
    <location>
        <begin position="1"/>
        <end position="22"/>
    </location>
</feature>
<organism evidence="2 3">
    <name type="scientific">Rhizobium sullae</name>
    <name type="common">Rhizobium hedysari</name>
    <dbReference type="NCBI Taxonomy" id="50338"/>
    <lineage>
        <taxon>Bacteria</taxon>
        <taxon>Pseudomonadati</taxon>
        <taxon>Pseudomonadota</taxon>
        <taxon>Alphaproteobacteria</taxon>
        <taxon>Hyphomicrobiales</taxon>
        <taxon>Rhizobiaceae</taxon>
        <taxon>Rhizobium/Agrobacterium group</taxon>
        <taxon>Rhizobium</taxon>
    </lineage>
</organism>
<proteinExistence type="predicted"/>
<feature type="chain" id="PRO_5014637977" description="DUF3617 domain-containing protein" evidence="1">
    <location>
        <begin position="23"/>
        <end position="131"/>
    </location>
</feature>
<evidence type="ECO:0000313" key="2">
    <source>
        <dbReference type="EMBL" id="PKA41399.1"/>
    </source>
</evidence>
<dbReference type="RefSeq" id="WP_100772206.1">
    <property type="nucleotide sequence ID" value="NZ_PIQN01000017.1"/>
</dbReference>
<dbReference type="AlphaFoldDB" id="A0A2N0D5N1"/>
<sequence>MARGWPVLTLVSLAALSTAAQAETLPIKGSYGNKDGCAYAKSGESTGSDDFFLLTLEAITTAASYCEIKKVLTTEGKNFTATVSCRAEGEQADGEEGEGDDTAKITSGPKGYTIGFTSDDTIKWGPLPLCK</sequence>